<accession>A0A0F9A0S0</accession>
<organism evidence="1">
    <name type="scientific">marine sediment metagenome</name>
    <dbReference type="NCBI Taxonomy" id="412755"/>
    <lineage>
        <taxon>unclassified sequences</taxon>
        <taxon>metagenomes</taxon>
        <taxon>ecological metagenomes</taxon>
    </lineage>
</organism>
<protein>
    <submittedName>
        <fullName evidence="1">Uncharacterized protein</fullName>
    </submittedName>
</protein>
<proteinExistence type="predicted"/>
<sequence>MRLSEKRRSAIYNAIYDTVYGLRVELARAKKVTPEVDHEIAQLIQPIYDRVEKALSNAT</sequence>
<comment type="caution">
    <text evidence="1">The sequence shown here is derived from an EMBL/GenBank/DDBJ whole genome shotgun (WGS) entry which is preliminary data.</text>
</comment>
<dbReference type="EMBL" id="LAZR01045037">
    <property type="protein sequence ID" value="KKL00157.1"/>
    <property type="molecule type" value="Genomic_DNA"/>
</dbReference>
<dbReference type="AlphaFoldDB" id="A0A0F9A0S0"/>
<gene>
    <name evidence="1" type="ORF">LCGC14_2628860</name>
</gene>
<evidence type="ECO:0000313" key="1">
    <source>
        <dbReference type="EMBL" id="KKL00157.1"/>
    </source>
</evidence>
<name>A0A0F9A0S0_9ZZZZ</name>
<reference evidence="1" key="1">
    <citation type="journal article" date="2015" name="Nature">
        <title>Complex archaea that bridge the gap between prokaryotes and eukaryotes.</title>
        <authorList>
            <person name="Spang A."/>
            <person name="Saw J.H."/>
            <person name="Jorgensen S.L."/>
            <person name="Zaremba-Niedzwiedzka K."/>
            <person name="Martijn J."/>
            <person name="Lind A.E."/>
            <person name="van Eijk R."/>
            <person name="Schleper C."/>
            <person name="Guy L."/>
            <person name="Ettema T.J."/>
        </authorList>
    </citation>
    <scope>NUCLEOTIDE SEQUENCE</scope>
</reference>